<dbReference type="Proteomes" id="UP000383932">
    <property type="component" value="Unassembled WGS sequence"/>
</dbReference>
<protein>
    <recommendedName>
        <fullName evidence="1">CxC2-like cysteine cluster KDZ transposase-associated domain-containing protein</fullName>
    </recommendedName>
</protein>
<reference evidence="2 3" key="1">
    <citation type="journal article" date="2019" name="Fungal Biol. Biotechnol.">
        <title>Draft genome sequence of fastidious pathogen Ceratobasidium theobromae, which causes vascular-streak dieback in Theobroma cacao.</title>
        <authorList>
            <person name="Ali S.S."/>
            <person name="Asman A."/>
            <person name="Shao J."/>
            <person name="Firmansyah A.P."/>
            <person name="Susilo A.W."/>
            <person name="Rosmana A."/>
            <person name="McMahon P."/>
            <person name="Junaid M."/>
            <person name="Guest D."/>
            <person name="Kheng T.Y."/>
            <person name="Meinhardt L.W."/>
            <person name="Bailey B.A."/>
        </authorList>
    </citation>
    <scope>NUCLEOTIDE SEQUENCE [LARGE SCALE GENOMIC DNA]</scope>
    <source>
        <strain evidence="2 3">CT2</strain>
    </source>
</reference>
<dbReference type="InterPro" id="IPR040521">
    <property type="entry name" value="KDZ"/>
</dbReference>
<accession>A0A5N5Q8X5</accession>
<name>A0A5N5Q8X5_9AGAM</name>
<dbReference type="Pfam" id="PF18803">
    <property type="entry name" value="CxC2"/>
    <property type="match status" value="1"/>
</dbReference>
<feature type="domain" description="CxC2-like cysteine cluster KDZ transposase-associated" evidence="1">
    <location>
        <begin position="91"/>
        <end position="139"/>
    </location>
</feature>
<comment type="caution">
    <text evidence="2">The sequence shown here is derived from an EMBL/GenBank/DDBJ whole genome shotgun (WGS) entry which is preliminary data.</text>
</comment>
<evidence type="ECO:0000313" key="3">
    <source>
        <dbReference type="Proteomes" id="UP000383932"/>
    </source>
</evidence>
<evidence type="ECO:0000313" key="2">
    <source>
        <dbReference type="EMBL" id="KAB5588175.1"/>
    </source>
</evidence>
<dbReference type="InterPro" id="IPR041457">
    <property type="entry name" value="CxC2_KDZ-assoc"/>
</dbReference>
<keyword evidence="3" id="KW-1185">Reference proteome</keyword>
<sequence>MPKRKQETQSVFHTPVVSSHYASGQHGKIISTKRKNTTLVPNVYPAAVRTPHHDGVNPAFSFEFDDAGYADSVERESMQQEALVKALALLLLRAGLMPCTDAERRSAFTLALLDHCAVFSTLAKTSSYRYYSVLKHLTHTGFPGQVSDRYHEFLQAQRKYSYLMALKHSGTAFDTEQGDLDTGSLAIDCVACPKPGVNFNLADVLPAERPFFRFWFSFDGNFHNPRKAKKFDAGDLCFTDGRMYYVEQAPYRDWINSKDNKEPSMDKKRPECDNHKAATDKFVRWGGLDVTGVGACTCARHSLFQPQGFVDFYKGERFAYGDYAIASTITQILQSGEAEFGMTYNIWCHWEPKFSDRAANFPSHIALPKNFQLIGGVPKFHGEGCEHAWAFLNDTAGSTSEKSPGFRWDLINFIILDWNFEKTITISVFLVTKFCEAVTGYHTQKAIFDDLDQSLGHMTATWRKESIEPVKQADGKWSSPFFGSCDWGQELQEVLRQEQEHEDVEDMEVNSRTGKHGLTKWISQAIELENTMDKLKQDAELLTPNSTPRQHNLINDRRKTLLKCVDVHRQERERYLASLGDPDHPDRQFHDTLDPEYAELGLLSSYRASSLIDGGCLQAPRVEGRLRRAVCGDALQMVRSLLGAKSLALKYKRRNVVGEIATTRVEMALRDLQTKIRCAHCRYNRSHDALIRLDLLAADHTTYLELKSEHLQMLSDYIDNTSVELGQKKVEVAWIWRTCAAPNDQQWHQDALKVEWFRAWQRYIQWEEELKILK</sequence>
<gene>
    <name evidence="2" type="ORF">CTheo_8383</name>
</gene>
<evidence type="ECO:0000259" key="1">
    <source>
        <dbReference type="Pfam" id="PF18803"/>
    </source>
</evidence>
<proteinExistence type="predicted"/>
<dbReference type="AlphaFoldDB" id="A0A5N5Q8X5"/>
<dbReference type="Pfam" id="PF18758">
    <property type="entry name" value="KDZ"/>
    <property type="match status" value="1"/>
</dbReference>
<organism evidence="2 3">
    <name type="scientific">Ceratobasidium theobromae</name>
    <dbReference type="NCBI Taxonomy" id="1582974"/>
    <lineage>
        <taxon>Eukaryota</taxon>
        <taxon>Fungi</taxon>
        <taxon>Dikarya</taxon>
        <taxon>Basidiomycota</taxon>
        <taxon>Agaricomycotina</taxon>
        <taxon>Agaricomycetes</taxon>
        <taxon>Cantharellales</taxon>
        <taxon>Ceratobasidiaceae</taxon>
        <taxon>Ceratobasidium</taxon>
    </lineage>
</organism>
<dbReference type="EMBL" id="SSOP01000539">
    <property type="protein sequence ID" value="KAB5588175.1"/>
    <property type="molecule type" value="Genomic_DNA"/>
</dbReference>
<dbReference type="OrthoDB" id="3143151at2759"/>